<dbReference type="EMBL" id="JAPFFF010000045">
    <property type="protein sequence ID" value="KAK8840532.1"/>
    <property type="molecule type" value="Genomic_DNA"/>
</dbReference>
<evidence type="ECO:0008006" key="3">
    <source>
        <dbReference type="Google" id="ProtNLM"/>
    </source>
</evidence>
<protein>
    <recommendedName>
        <fullName evidence="3">Ankyrin repeat protein</fullName>
    </recommendedName>
</protein>
<dbReference type="SUPFAM" id="SSF48403">
    <property type="entry name" value="Ankyrin repeat"/>
    <property type="match status" value="1"/>
</dbReference>
<dbReference type="InterPro" id="IPR036770">
    <property type="entry name" value="Ankyrin_rpt-contain_sf"/>
</dbReference>
<evidence type="ECO:0000313" key="1">
    <source>
        <dbReference type="EMBL" id="KAK8840532.1"/>
    </source>
</evidence>
<reference evidence="1 2" key="1">
    <citation type="submission" date="2024-04" db="EMBL/GenBank/DDBJ databases">
        <title>Tritrichomonas musculus Genome.</title>
        <authorList>
            <person name="Alves-Ferreira E."/>
            <person name="Grigg M."/>
            <person name="Lorenzi H."/>
            <person name="Galac M."/>
        </authorList>
    </citation>
    <scope>NUCLEOTIDE SEQUENCE [LARGE SCALE GENOMIC DNA]</scope>
    <source>
        <strain evidence="1 2">EAF2021</strain>
    </source>
</reference>
<dbReference type="PANTHER" id="PTHR24121">
    <property type="entry name" value="NO MECHANORECEPTOR POTENTIAL C, ISOFORM D-RELATED"/>
    <property type="match status" value="1"/>
</dbReference>
<dbReference type="SMART" id="SM00248">
    <property type="entry name" value="ANK"/>
    <property type="match status" value="3"/>
</dbReference>
<proteinExistence type="predicted"/>
<gene>
    <name evidence="1" type="ORF">M9Y10_030740</name>
</gene>
<sequence length="230" mass="26529">MAKNCDVDHLMNKKSSKYHYFEEMKKSEYKEERFFIMHTHDLEVTSGLHCALQKGNLDTVSVLLNSKNINVDAKSRKYYKTLKRHNPYGGDDEYYTNKEVKSLLHEAIISGYVDVVSLLVSLKNVDIKELFEFNREFSEAFCTSHNYICDKVRKTPLLLATEYGYIEIMKFLLSQKNVDINETSETVKYRAGGCEVYTKSATKEMITPLSAALKKGNFDAVKFFFISANN</sequence>
<comment type="caution">
    <text evidence="1">The sequence shown here is derived from an EMBL/GenBank/DDBJ whole genome shotgun (WGS) entry which is preliminary data.</text>
</comment>
<dbReference type="PANTHER" id="PTHR24121:SF29">
    <property type="match status" value="1"/>
</dbReference>
<organism evidence="1 2">
    <name type="scientific">Tritrichomonas musculus</name>
    <dbReference type="NCBI Taxonomy" id="1915356"/>
    <lineage>
        <taxon>Eukaryota</taxon>
        <taxon>Metamonada</taxon>
        <taxon>Parabasalia</taxon>
        <taxon>Tritrichomonadida</taxon>
        <taxon>Tritrichomonadidae</taxon>
        <taxon>Tritrichomonas</taxon>
    </lineage>
</organism>
<dbReference type="Pfam" id="PF12796">
    <property type="entry name" value="Ank_2"/>
    <property type="match status" value="1"/>
</dbReference>
<dbReference type="Gene3D" id="1.25.40.20">
    <property type="entry name" value="Ankyrin repeat-containing domain"/>
    <property type="match status" value="1"/>
</dbReference>
<keyword evidence="2" id="KW-1185">Reference proteome</keyword>
<dbReference type="InterPro" id="IPR002110">
    <property type="entry name" value="Ankyrin_rpt"/>
</dbReference>
<dbReference type="Proteomes" id="UP001470230">
    <property type="component" value="Unassembled WGS sequence"/>
</dbReference>
<accession>A0ABR2H2V0</accession>
<evidence type="ECO:0000313" key="2">
    <source>
        <dbReference type="Proteomes" id="UP001470230"/>
    </source>
</evidence>
<name>A0ABR2H2V0_9EUKA</name>
<dbReference type="Pfam" id="PF00023">
    <property type="entry name" value="Ank"/>
    <property type="match status" value="1"/>
</dbReference>